<organism evidence="1 2">
    <name type="scientific">Fulvivirga sediminis</name>
    <dbReference type="NCBI Taxonomy" id="2803949"/>
    <lineage>
        <taxon>Bacteria</taxon>
        <taxon>Pseudomonadati</taxon>
        <taxon>Bacteroidota</taxon>
        <taxon>Cytophagia</taxon>
        <taxon>Cytophagales</taxon>
        <taxon>Fulvivirgaceae</taxon>
        <taxon>Fulvivirga</taxon>
    </lineage>
</organism>
<evidence type="ECO:0000313" key="1">
    <source>
        <dbReference type="EMBL" id="MBL3655268.1"/>
    </source>
</evidence>
<gene>
    <name evidence="1" type="ORF">JL102_03945</name>
</gene>
<dbReference type="AlphaFoldDB" id="A0A937JX92"/>
<protein>
    <submittedName>
        <fullName evidence="1">Uncharacterized protein</fullName>
    </submittedName>
</protein>
<sequence>MKTTVYNPSELEVQFAKALENVASILESNLPGSRIIEVENSSKEDNPILKFKINDTDGDPHEIVVKVIQTPDKF</sequence>
<dbReference type="Proteomes" id="UP000659388">
    <property type="component" value="Unassembled WGS sequence"/>
</dbReference>
<dbReference type="EMBL" id="JAESIY010000002">
    <property type="protein sequence ID" value="MBL3655268.1"/>
    <property type="molecule type" value="Genomic_DNA"/>
</dbReference>
<accession>A0A937JX92</accession>
<evidence type="ECO:0000313" key="2">
    <source>
        <dbReference type="Proteomes" id="UP000659388"/>
    </source>
</evidence>
<keyword evidence="2" id="KW-1185">Reference proteome</keyword>
<comment type="caution">
    <text evidence="1">The sequence shown here is derived from an EMBL/GenBank/DDBJ whole genome shotgun (WGS) entry which is preliminary data.</text>
</comment>
<name>A0A937JX92_9BACT</name>
<dbReference type="RefSeq" id="WP_202242822.1">
    <property type="nucleotide sequence ID" value="NZ_JAESIY010000002.1"/>
</dbReference>
<proteinExistence type="predicted"/>
<reference evidence="1" key="1">
    <citation type="submission" date="2021-01" db="EMBL/GenBank/DDBJ databases">
        <title>Fulvivirga kasyanovii gen. nov., sp nov., a novel member of the phylum Bacteroidetes isolated from seawater in a mussel farm.</title>
        <authorList>
            <person name="Zhao L.-H."/>
            <person name="Wang Z.-J."/>
        </authorList>
    </citation>
    <scope>NUCLEOTIDE SEQUENCE</scope>
    <source>
        <strain evidence="1">2943</strain>
    </source>
</reference>